<gene>
    <name evidence="10" type="ORF">UR67_C0007G0038</name>
</gene>
<evidence type="ECO:0000256" key="1">
    <source>
        <dbReference type="ARBA" id="ARBA00004236"/>
    </source>
</evidence>
<proteinExistence type="inferred from homology"/>
<dbReference type="InterPro" id="IPR027417">
    <property type="entry name" value="P-loop_NTPase"/>
</dbReference>
<evidence type="ECO:0000256" key="7">
    <source>
        <dbReference type="ARBA" id="ARBA00022967"/>
    </source>
</evidence>
<evidence type="ECO:0000256" key="3">
    <source>
        <dbReference type="ARBA" id="ARBA00022448"/>
    </source>
</evidence>
<dbReference type="PROSITE" id="PS50893">
    <property type="entry name" value="ABC_TRANSPORTER_2"/>
    <property type="match status" value="1"/>
</dbReference>
<protein>
    <submittedName>
        <fullName evidence="10">Phosphonate-transporting ATPase</fullName>
    </submittedName>
</protein>
<sequence length="254" mass="28914">MKKEVVIKVKDLHKKYNGELEAVKGISFEVYKNEVFGLLGPNGAGKTTTVEMMESLRSISNGEISILGFDVRTNIKELKERIGVQLQSSAFFEELTVCETLDLFASFYKYQKDLAEIIDDFDLQEKKNTLVKKLSGGQRQRLSIGVAMVNDPEVIFLDEPTTGLDPQARRHTWEIIKKLKQRGKTVILTTHYMEEAEVLCDRVAIMDEGKIITLDTPQKLIENLLKSGFKKERVRQLADLEDVFLNLTGKSLRE</sequence>
<evidence type="ECO:0000313" key="10">
    <source>
        <dbReference type="EMBL" id="KKP69333.1"/>
    </source>
</evidence>
<dbReference type="PATRIC" id="fig|1618350.3.peg.920"/>
<dbReference type="PANTHER" id="PTHR42711">
    <property type="entry name" value="ABC TRANSPORTER ATP-BINDING PROTEIN"/>
    <property type="match status" value="1"/>
</dbReference>
<dbReference type="STRING" id="1618350.UR67_C0007G0038"/>
<dbReference type="Pfam" id="PF00005">
    <property type="entry name" value="ABC_tran"/>
    <property type="match status" value="1"/>
</dbReference>
<name>A0A0G0BIS7_UNCC3</name>
<keyword evidence="4" id="KW-1003">Cell membrane</keyword>
<dbReference type="SMART" id="SM00382">
    <property type="entry name" value="AAA"/>
    <property type="match status" value="1"/>
</dbReference>
<accession>A0A0G0BIS7</accession>
<dbReference type="GO" id="GO:0005886">
    <property type="term" value="C:plasma membrane"/>
    <property type="evidence" value="ECO:0007669"/>
    <property type="project" value="UniProtKB-SubCell"/>
</dbReference>
<dbReference type="PANTHER" id="PTHR42711:SF5">
    <property type="entry name" value="ABC TRANSPORTER ATP-BINDING PROTEIN NATA"/>
    <property type="match status" value="1"/>
</dbReference>
<evidence type="ECO:0000256" key="2">
    <source>
        <dbReference type="ARBA" id="ARBA00005417"/>
    </source>
</evidence>
<evidence type="ECO:0000256" key="6">
    <source>
        <dbReference type="ARBA" id="ARBA00022840"/>
    </source>
</evidence>
<comment type="caution">
    <text evidence="10">The sequence shown here is derived from an EMBL/GenBank/DDBJ whole genome shotgun (WGS) entry which is preliminary data.</text>
</comment>
<dbReference type="AlphaFoldDB" id="A0A0G0BIS7"/>
<dbReference type="EMBL" id="LBQB01000007">
    <property type="protein sequence ID" value="KKP69333.1"/>
    <property type="molecule type" value="Genomic_DNA"/>
</dbReference>
<keyword evidence="6" id="KW-0067">ATP-binding</keyword>
<evidence type="ECO:0000259" key="9">
    <source>
        <dbReference type="PROSITE" id="PS50893"/>
    </source>
</evidence>
<evidence type="ECO:0000313" key="11">
    <source>
        <dbReference type="Proteomes" id="UP000034581"/>
    </source>
</evidence>
<comment type="subcellular location">
    <subcellularLocation>
        <location evidence="1">Cell membrane</location>
    </subcellularLocation>
</comment>
<keyword evidence="7" id="KW-1278">Translocase</keyword>
<dbReference type="SUPFAM" id="SSF52540">
    <property type="entry name" value="P-loop containing nucleoside triphosphate hydrolases"/>
    <property type="match status" value="1"/>
</dbReference>
<dbReference type="InterPro" id="IPR050763">
    <property type="entry name" value="ABC_transporter_ATP-binding"/>
</dbReference>
<comment type="similarity">
    <text evidence="2">Belongs to the ABC transporter superfamily.</text>
</comment>
<dbReference type="InterPro" id="IPR017871">
    <property type="entry name" value="ABC_transporter-like_CS"/>
</dbReference>
<dbReference type="Proteomes" id="UP000034581">
    <property type="component" value="Unassembled WGS sequence"/>
</dbReference>
<dbReference type="GO" id="GO:0005524">
    <property type="term" value="F:ATP binding"/>
    <property type="evidence" value="ECO:0007669"/>
    <property type="project" value="UniProtKB-KW"/>
</dbReference>
<dbReference type="InterPro" id="IPR003439">
    <property type="entry name" value="ABC_transporter-like_ATP-bd"/>
</dbReference>
<keyword evidence="8" id="KW-0472">Membrane</keyword>
<evidence type="ECO:0000256" key="5">
    <source>
        <dbReference type="ARBA" id="ARBA00022741"/>
    </source>
</evidence>
<keyword evidence="3" id="KW-0813">Transport</keyword>
<reference evidence="10 11" key="1">
    <citation type="journal article" date="2015" name="Nature">
        <title>rRNA introns, odd ribosomes, and small enigmatic genomes across a large radiation of phyla.</title>
        <authorList>
            <person name="Brown C.T."/>
            <person name="Hug L.A."/>
            <person name="Thomas B.C."/>
            <person name="Sharon I."/>
            <person name="Castelle C.J."/>
            <person name="Singh A."/>
            <person name="Wilkins M.J."/>
            <person name="Williams K.H."/>
            <person name="Banfield J.F."/>
        </authorList>
    </citation>
    <scope>NUCLEOTIDE SEQUENCE [LARGE SCALE GENOMIC DNA]</scope>
</reference>
<evidence type="ECO:0000256" key="4">
    <source>
        <dbReference type="ARBA" id="ARBA00022475"/>
    </source>
</evidence>
<dbReference type="FunFam" id="3.40.50.300:FF:000589">
    <property type="entry name" value="ABC transporter, ATP-binding subunit"/>
    <property type="match status" value="1"/>
</dbReference>
<dbReference type="Gene3D" id="3.40.50.300">
    <property type="entry name" value="P-loop containing nucleotide triphosphate hydrolases"/>
    <property type="match status" value="1"/>
</dbReference>
<feature type="domain" description="ABC transporter" evidence="9">
    <location>
        <begin position="7"/>
        <end position="233"/>
    </location>
</feature>
<dbReference type="GO" id="GO:0016887">
    <property type="term" value="F:ATP hydrolysis activity"/>
    <property type="evidence" value="ECO:0007669"/>
    <property type="project" value="InterPro"/>
</dbReference>
<dbReference type="InterPro" id="IPR003593">
    <property type="entry name" value="AAA+_ATPase"/>
</dbReference>
<keyword evidence="5" id="KW-0547">Nucleotide-binding</keyword>
<evidence type="ECO:0000256" key="8">
    <source>
        <dbReference type="ARBA" id="ARBA00023136"/>
    </source>
</evidence>
<dbReference type="PROSITE" id="PS00211">
    <property type="entry name" value="ABC_TRANSPORTER_1"/>
    <property type="match status" value="1"/>
</dbReference>
<organism evidence="10 11">
    <name type="scientific">candidate division CPR3 bacterium GW2011_GWF2_35_18</name>
    <dbReference type="NCBI Taxonomy" id="1618350"/>
    <lineage>
        <taxon>Bacteria</taxon>
        <taxon>Bacteria division CPR3</taxon>
    </lineage>
</organism>